<feature type="compositionally biased region" description="Basic and acidic residues" evidence="1">
    <location>
        <begin position="23"/>
        <end position="34"/>
    </location>
</feature>
<accession>A0A4Z2FND6</accession>
<dbReference type="EMBL" id="SRLO01001077">
    <property type="protein sequence ID" value="TNN41842.1"/>
    <property type="molecule type" value="Genomic_DNA"/>
</dbReference>
<reference evidence="2 3" key="1">
    <citation type="submission" date="2019-03" db="EMBL/GenBank/DDBJ databases">
        <title>First draft genome of Liparis tanakae, snailfish: a comprehensive survey of snailfish specific genes.</title>
        <authorList>
            <person name="Kim W."/>
            <person name="Song I."/>
            <person name="Jeong J.-H."/>
            <person name="Kim D."/>
            <person name="Kim S."/>
            <person name="Ryu S."/>
            <person name="Song J.Y."/>
            <person name="Lee S.K."/>
        </authorList>
    </citation>
    <scope>NUCLEOTIDE SEQUENCE [LARGE SCALE GENOMIC DNA]</scope>
    <source>
        <tissue evidence="2">Muscle</tissue>
    </source>
</reference>
<evidence type="ECO:0000313" key="3">
    <source>
        <dbReference type="Proteomes" id="UP000314294"/>
    </source>
</evidence>
<organism evidence="2 3">
    <name type="scientific">Liparis tanakae</name>
    <name type="common">Tanaka's snailfish</name>
    <dbReference type="NCBI Taxonomy" id="230148"/>
    <lineage>
        <taxon>Eukaryota</taxon>
        <taxon>Metazoa</taxon>
        <taxon>Chordata</taxon>
        <taxon>Craniata</taxon>
        <taxon>Vertebrata</taxon>
        <taxon>Euteleostomi</taxon>
        <taxon>Actinopterygii</taxon>
        <taxon>Neopterygii</taxon>
        <taxon>Teleostei</taxon>
        <taxon>Neoteleostei</taxon>
        <taxon>Acanthomorphata</taxon>
        <taxon>Eupercaria</taxon>
        <taxon>Perciformes</taxon>
        <taxon>Cottioidei</taxon>
        <taxon>Cottales</taxon>
        <taxon>Liparidae</taxon>
        <taxon>Liparis</taxon>
    </lineage>
</organism>
<proteinExistence type="predicted"/>
<keyword evidence="3" id="KW-1185">Reference proteome</keyword>
<sequence>MALRLGPGYGPVGRPEDPWLQTRDPHKRSSEDSKVMVMQEGSTSLFGQQHLKLPTLPNSSLSSTFSDPKKSKSFQGSKYLIVMPMPFSDLREPAHLLTCHVTLLKAAIKSATSVTSSSSSSSSSALMAEARQRFNAEETEEFAGV</sequence>
<name>A0A4Z2FND6_9TELE</name>
<protein>
    <submittedName>
        <fullName evidence="2">Uncharacterized protein</fullName>
    </submittedName>
</protein>
<feature type="region of interest" description="Disordered" evidence="1">
    <location>
        <begin position="115"/>
        <end position="145"/>
    </location>
</feature>
<dbReference type="Proteomes" id="UP000314294">
    <property type="component" value="Unassembled WGS sequence"/>
</dbReference>
<gene>
    <name evidence="2" type="ORF">EYF80_047977</name>
</gene>
<feature type="region of interest" description="Disordered" evidence="1">
    <location>
        <begin position="1"/>
        <end position="35"/>
    </location>
</feature>
<evidence type="ECO:0000313" key="2">
    <source>
        <dbReference type="EMBL" id="TNN41842.1"/>
    </source>
</evidence>
<dbReference type="AlphaFoldDB" id="A0A4Z2FND6"/>
<comment type="caution">
    <text evidence="2">The sequence shown here is derived from an EMBL/GenBank/DDBJ whole genome shotgun (WGS) entry which is preliminary data.</text>
</comment>
<feature type="compositionally biased region" description="Low complexity" evidence="1">
    <location>
        <begin position="115"/>
        <end position="125"/>
    </location>
</feature>
<evidence type="ECO:0000256" key="1">
    <source>
        <dbReference type="SAM" id="MobiDB-lite"/>
    </source>
</evidence>